<protein>
    <submittedName>
        <fullName evidence="6">Membrane protein</fullName>
    </submittedName>
</protein>
<dbReference type="Pfam" id="PF13564">
    <property type="entry name" value="DoxX_2"/>
    <property type="match status" value="1"/>
</dbReference>
<proteinExistence type="predicted"/>
<evidence type="ECO:0000256" key="2">
    <source>
        <dbReference type="ARBA" id="ARBA00022692"/>
    </source>
</evidence>
<dbReference type="GeneID" id="95690840"/>
<evidence type="ECO:0000313" key="6">
    <source>
        <dbReference type="EMBL" id="GEB61218.1"/>
    </source>
</evidence>
<dbReference type="AlphaFoldDB" id="A0A4Y3RVX4"/>
<reference evidence="6 7" key="1">
    <citation type="submission" date="2019-06" db="EMBL/GenBank/DDBJ databases">
        <title>Whole genome shotgun sequence of Streptomyces gardneri NBRC 12865.</title>
        <authorList>
            <person name="Hosoyama A."/>
            <person name="Uohara A."/>
            <person name="Ohji S."/>
            <person name="Ichikawa N."/>
        </authorList>
    </citation>
    <scope>NUCLEOTIDE SEQUENCE [LARGE SCALE GENOMIC DNA]</scope>
    <source>
        <strain evidence="6 7">NBRC 12865</strain>
    </source>
</reference>
<comment type="subcellular location">
    <subcellularLocation>
        <location evidence="1">Membrane</location>
        <topology evidence="1">Multi-pass membrane protein</topology>
    </subcellularLocation>
</comment>
<dbReference type="Proteomes" id="UP000315226">
    <property type="component" value="Unassembled WGS sequence"/>
</dbReference>
<dbReference type="EMBL" id="BJMN01000053">
    <property type="protein sequence ID" value="GEB61218.1"/>
    <property type="molecule type" value="Genomic_DNA"/>
</dbReference>
<evidence type="ECO:0000256" key="3">
    <source>
        <dbReference type="ARBA" id="ARBA00022989"/>
    </source>
</evidence>
<name>A0A4Y3RVX4_9ACTN</name>
<dbReference type="RefSeq" id="WP_229918484.1">
    <property type="nucleotide sequence ID" value="NZ_BJMN01000053.1"/>
</dbReference>
<evidence type="ECO:0000256" key="4">
    <source>
        <dbReference type="ARBA" id="ARBA00023136"/>
    </source>
</evidence>
<feature type="transmembrane region" description="Helical" evidence="5">
    <location>
        <begin position="96"/>
        <end position="115"/>
    </location>
</feature>
<evidence type="ECO:0000256" key="5">
    <source>
        <dbReference type="SAM" id="Phobius"/>
    </source>
</evidence>
<accession>A0A4Y3RVX4</accession>
<sequence length="117" mass="12156">MFTEMSTTAVVVTAVAAFMAGFSAAAIFFRAAFVVEPLAQYGVPQSWWNRLGAAKAAGAAGLVVGFFVPVIGTLAAIGLILYFAGAVITIVRARSYGHVPFPLVYMAPAVAALALTW</sequence>
<keyword evidence="2 5" id="KW-0812">Transmembrane</keyword>
<keyword evidence="7" id="KW-1185">Reference proteome</keyword>
<keyword evidence="4 5" id="KW-0472">Membrane</keyword>
<comment type="caution">
    <text evidence="6">The sequence shown here is derived from an EMBL/GenBank/DDBJ whole genome shotgun (WGS) entry which is preliminary data.</text>
</comment>
<organism evidence="6 7">
    <name type="scientific">Streptomyces gardneri</name>
    <dbReference type="NCBI Taxonomy" id="66892"/>
    <lineage>
        <taxon>Bacteria</taxon>
        <taxon>Bacillati</taxon>
        <taxon>Actinomycetota</taxon>
        <taxon>Actinomycetes</taxon>
        <taxon>Kitasatosporales</taxon>
        <taxon>Streptomycetaceae</taxon>
        <taxon>Streptomyces</taxon>
    </lineage>
</organism>
<evidence type="ECO:0000313" key="7">
    <source>
        <dbReference type="Proteomes" id="UP000315226"/>
    </source>
</evidence>
<evidence type="ECO:0000256" key="1">
    <source>
        <dbReference type="ARBA" id="ARBA00004141"/>
    </source>
</evidence>
<dbReference type="InterPro" id="IPR032808">
    <property type="entry name" value="DoxX"/>
</dbReference>
<feature type="transmembrane region" description="Helical" evidence="5">
    <location>
        <begin position="56"/>
        <end position="84"/>
    </location>
</feature>
<gene>
    <name evidence="6" type="ORF">SGA01_68230</name>
</gene>
<keyword evidence="3 5" id="KW-1133">Transmembrane helix</keyword>
<dbReference type="GO" id="GO:0016020">
    <property type="term" value="C:membrane"/>
    <property type="evidence" value="ECO:0007669"/>
    <property type="project" value="UniProtKB-SubCell"/>
</dbReference>